<dbReference type="AlphaFoldDB" id="W7E9Q3"/>
<gene>
    <name evidence="1" type="ORF">COCVIDRAFT_98970</name>
</gene>
<reference evidence="1 2" key="1">
    <citation type="journal article" date="2013" name="PLoS Genet.">
        <title>Comparative genome structure, secondary metabolite, and effector coding capacity across Cochliobolus pathogens.</title>
        <authorList>
            <person name="Condon B.J."/>
            <person name="Leng Y."/>
            <person name="Wu D."/>
            <person name="Bushley K.E."/>
            <person name="Ohm R.A."/>
            <person name="Otillar R."/>
            <person name="Martin J."/>
            <person name="Schackwitz W."/>
            <person name="Grimwood J."/>
            <person name="MohdZainudin N."/>
            <person name="Xue C."/>
            <person name="Wang R."/>
            <person name="Manning V.A."/>
            <person name="Dhillon B."/>
            <person name="Tu Z.J."/>
            <person name="Steffenson B.J."/>
            <person name="Salamov A."/>
            <person name="Sun H."/>
            <person name="Lowry S."/>
            <person name="LaButti K."/>
            <person name="Han J."/>
            <person name="Copeland A."/>
            <person name="Lindquist E."/>
            <person name="Barry K."/>
            <person name="Schmutz J."/>
            <person name="Baker S.E."/>
            <person name="Ciuffetti L.M."/>
            <person name="Grigoriev I.V."/>
            <person name="Zhong S."/>
            <person name="Turgeon B.G."/>
        </authorList>
    </citation>
    <scope>NUCLEOTIDE SEQUENCE [LARGE SCALE GENOMIC DNA]</scope>
    <source>
        <strain evidence="1 2">FI3</strain>
    </source>
</reference>
<feature type="non-terminal residue" evidence="1">
    <location>
        <position position="1"/>
    </location>
</feature>
<protein>
    <submittedName>
        <fullName evidence="1">Uncharacterized protein</fullName>
    </submittedName>
</protein>
<dbReference type="GeneID" id="26260654"/>
<evidence type="ECO:0000313" key="1">
    <source>
        <dbReference type="EMBL" id="EUN27183.1"/>
    </source>
</evidence>
<accession>W7E9Q3</accession>
<evidence type="ECO:0000313" key="2">
    <source>
        <dbReference type="Proteomes" id="UP000054337"/>
    </source>
</evidence>
<keyword evidence="2" id="KW-1185">Reference proteome</keyword>
<name>W7E9Q3_BIPV3</name>
<proteinExistence type="predicted"/>
<sequence>GRLVGSTSSAHKARFFDYMTQYDKHCKQVLTVPEFSACVGCTILRHGFKVLMAPQSCVHPSS</sequence>
<dbReference type="RefSeq" id="XP_014556769.1">
    <property type="nucleotide sequence ID" value="XM_014701283.1"/>
</dbReference>
<dbReference type="HOGENOM" id="CLU_2910205_0_0_1"/>
<dbReference type="Proteomes" id="UP000054337">
    <property type="component" value="Unassembled WGS sequence"/>
</dbReference>
<dbReference type="EMBL" id="KI968732">
    <property type="protein sequence ID" value="EUN27183.1"/>
    <property type="molecule type" value="Genomic_DNA"/>
</dbReference>
<organism evidence="1 2">
    <name type="scientific">Bipolaris victoriae (strain FI3)</name>
    <name type="common">Victoria blight of oats agent</name>
    <name type="synonym">Cochliobolus victoriae</name>
    <dbReference type="NCBI Taxonomy" id="930091"/>
    <lineage>
        <taxon>Eukaryota</taxon>
        <taxon>Fungi</taxon>
        <taxon>Dikarya</taxon>
        <taxon>Ascomycota</taxon>
        <taxon>Pezizomycotina</taxon>
        <taxon>Dothideomycetes</taxon>
        <taxon>Pleosporomycetidae</taxon>
        <taxon>Pleosporales</taxon>
        <taxon>Pleosporineae</taxon>
        <taxon>Pleosporaceae</taxon>
        <taxon>Bipolaris</taxon>
    </lineage>
</organism>